<evidence type="ECO:0000313" key="1">
    <source>
        <dbReference type="EMBL" id="GFD50540.1"/>
    </source>
</evidence>
<reference evidence="1" key="1">
    <citation type="journal article" date="2019" name="Sci. Rep.">
        <title>Draft genome of Tanacetum cinerariifolium, the natural source of mosquito coil.</title>
        <authorList>
            <person name="Yamashiro T."/>
            <person name="Shiraishi A."/>
            <person name="Satake H."/>
            <person name="Nakayama K."/>
        </authorList>
    </citation>
    <scope>NUCLEOTIDE SEQUENCE</scope>
</reference>
<organism evidence="1">
    <name type="scientific">Tanacetum cinerariifolium</name>
    <name type="common">Dalmatian daisy</name>
    <name type="synonym">Chrysanthemum cinerariifolium</name>
    <dbReference type="NCBI Taxonomy" id="118510"/>
    <lineage>
        <taxon>Eukaryota</taxon>
        <taxon>Viridiplantae</taxon>
        <taxon>Streptophyta</taxon>
        <taxon>Embryophyta</taxon>
        <taxon>Tracheophyta</taxon>
        <taxon>Spermatophyta</taxon>
        <taxon>Magnoliopsida</taxon>
        <taxon>eudicotyledons</taxon>
        <taxon>Gunneridae</taxon>
        <taxon>Pentapetalae</taxon>
        <taxon>asterids</taxon>
        <taxon>campanulids</taxon>
        <taxon>Asterales</taxon>
        <taxon>Asteraceae</taxon>
        <taxon>Asteroideae</taxon>
        <taxon>Anthemideae</taxon>
        <taxon>Anthemidinae</taxon>
        <taxon>Tanacetum</taxon>
    </lineage>
</organism>
<sequence length="90" mass="9569">LGRAKLSVFMATVAADVKGCWRNTTCDGLLEPSFSGPWDDYNFAPSSRLAAPQTLLSLPDGANIGKYERNATVIQANSIGTVFDFGVEVG</sequence>
<dbReference type="AlphaFoldDB" id="A0A699WW65"/>
<protein>
    <submittedName>
        <fullName evidence="1">Uncharacterized protein</fullName>
    </submittedName>
</protein>
<feature type="non-terminal residue" evidence="1">
    <location>
        <position position="90"/>
    </location>
</feature>
<comment type="caution">
    <text evidence="1">The sequence shown here is derived from an EMBL/GenBank/DDBJ whole genome shotgun (WGS) entry which is preliminary data.</text>
</comment>
<accession>A0A699WW65</accession>
<dbReference type="EMBL" id="BKCJ011758593">
    <property type="protein sequence ID" value="GFD50540.1"/>
    <property type="molecule type" value="Genomic_DNA"/>
</dbReference>
<proteinExistence type="predicted"/>
<gene>
    <name evidence="1" type="ORF">Tci_922509</name>
</gene>
<feature type="non-terminal residue" evidence="1">
    <location>
        <position position="1"/>
    </location>
</feature>
<name>A0A699WW65_TANCI</name>